<evidence type="ECO:0000313" key="1">
    <source>
        <dbReference type="EMBL" id="KAH0810467.1"/>
    </source>
</evidence>
<protein>
    <submittedName>
        <fullName evidence="1">Uncharacterized protein</fullName>
    </submittedName>
</protein>
<keyword evidence="2" id="KW-1185">Reference proteome</keyword>
<name>A0A8J6HAG1_TENMO</name>
<dbReference type="AlphaFoldDB" id="A0A8J6HAG1"/>
<dbReference type="Proteomes" id="UP000719412">
    <property type="component" value="Unassembled WGS sequence"/>
</dbReference>
<sequence length="278" mass="30644">MADKGATKRSTRVDHHNAKQLFSSLISGTMYIFKLRLPIKSVFFHPRPSHSSPDDLLPHYPVPICRHPVPGPPIKFPYPTKASENAELVFDKNQQKKAKVGDVWVKSQDIKGCIWKELGPSRPMTGRVTGFGDQNSIFRETQKDQSGSLRDADAHFGYLIRAEQADYRLPRQCTSVDTVSGAHWSVGGGPVMVAEARSSQFHFSVETLETNGEIGQRSGDLGGLLTFKSSRSPIFGKSSPPLAINELNDVKLKAFLWSRIDGGAILIGSGRNEQVCRA</sequence>
<comment type="caution">
    <text evidence="1">The sequence shown here is derived from an EMBL/GenBank/DDBJ whole genome shotgun (WGS) entry which is preliminary data.</text>
</comment>
<dbReference type="EMBL" id="JABDTM020027469">
    <property type="protein sequence ID" value="KAH0810467.1"/>
    <property type="molecule type" value="Genomic_DNA"/>
</dbReference>
<proteinExistence type="predicted"/>
<evidence type="ECO:0000313" key="2">
    <source>
        <dbReference type="Proteomes" id="UP000719412"/>
    </source>
</evidence>
<accession>A0A8J6HAG1</accession>
<reference evidence="1" key="1">
    <citation type="journal article" date="2020" name="J Insects Food Feed">
        <title>The yellow mealworm (Tenebrio molitor) genome: a resource for the emerging insects as food and feed industry.</title>
        <authorList>
            <person name="Eriksson T."/>
            <person name="Andere A."/>
            <person name="Kelstrup H."/>
            <person name="Emery V."/>
            <person name="Picard C."/>
        </authorList>
    </citation>
    <scope>NUCLEOTIDE SEQUENCE</scope>
    <source>
        <strain evidence="1">Stoneville</strain>
        <tissue evidence="1">Whole head</tissue>
    </source>
</reference>
<organism evidence="1 2">
    <name type="scientific">Tenebrio molitor</name>
    <name type="common">Yellow mealworm beetle</name>
    <dbReference type="NCBI Taxonomy" id="7067"/>
    <lineage>
        <taxon>Eukaryota</taxon>
        <taxon>Metazoa</taxon>
        <taxon>Ecdysozoa</taxon>
        <taxon>Arthropoda</taxon>
        <taxon>Hexapoda</taxon>
        <taxon>Insecta</taxon>
        <taxon>Pterygota</taxon>
        <taxon>Neoptera</taxon>
        <taxon>Endopterygota</taxon>
        <taxon>Coleoptera</taxon>
        <taxon>Polyphaga</taxon>
        <taxon>Cucujiformia</taxon>
        <taxon>Tenebrionidae</taxon>
        <taxon>Tenebrio</taxon>
    </lineage>
</organism>
<reference evidence="1" key="2">
    <citation type="submission" date="2021-08" db="EMBL/GenBank/DDBJ databases">
        <authorList>
            <person name="Eriksson T."/>
        </authorList>
    </citation>
    <scope>NUCLEOTIDE SEQUENCE</scope>
    <source>
        <strain evidence="1">Stoneville</strain>
        <tissue evidence="1">Whole head</tissue>
    </source>
</reference>
<gene>
    <name evidence="1" type="ORF">GEV33_012323</name>
</gene>